<name>A0A931HE49_9SPHN</name>
<keyword evidence="2" id="KW-1133">Transmembrane helix</keyword>
<evidence type="ECO:0000313" key="4">
    <source>
        <dbReference type="EMBL" id="MBH0114152.1"/>
    </source>
</evidence>
<feature type="compositionally biased region" description="Low complexity" evidence="1">
    <location>
        <begin position="155"/>
        <end position="164"/>
    </location>
</feature>
<dbReference type="InterPro" id="IPR001387">
    <property type="entry name" value="Cro/C1-type_HTH"/>
</dbReference>
<evidence type="ECO:0000259" key="3">
    <source>
        <dbReference type="Pfam" id="PF13464"/>
    </source>
</evidence>
<evidence type="ECO:0000313" key="5">
    <source>
        <dbReference type="Proteomes" id="UP000617634"/>
    </source>
</evidence>
<dbReference type="GO" id="GO:0003677">
    <property type="term" value="F:DNA binding"/>
    <property type="evidence" value="ECO:0007669"/>
    <property type="project" value="InterPro"/>
</dbReference>
<feature type="compositionally biased region" description="Low complexity" evidence="1">
    <location>
        <begin position="318"/>
        <end position="380"/>
    </location>
</feature>
<dbReference type="PANTHER" id="PTHR34475:SF1">
    <property type="entry name" value="CYTOSKELETON PROTEIN RODZ"/>
    <property type="match status" value="1"/>
</dbReference>
<protein>
    <submittedName>
        <fullName evidence="4">DUF4115 domain-containing protein</fullName>
    </submittedName>
</protein>
<feature type="region of interest" description="Disordered" evidence="1">
    <location>
        <begin position="274"/>
        <end position="380"/>
    </location>
</feature>
<dbReference type="Proteomes" id="UP000617634">
    <property type="component" value="Unassembled WGS sequence"/>
</dbReference>
<keyword evidence="2" id="KW-0812">Transmembrane</keyword>
<evidence type="ECO:0000256" key="1">
    <source>
        <dbReference type="SAM" id="MobiDB-lite"/>
    </source>
</evidence>
<dbReference type="CDD" id="cd00093">
    <property type="entry name" value="HTH_XRE"/>
    <property type="match status" value="1"/>
</dbReference>
<dbReference type="EMBL" id="JADZGI010000002">
    <property type="protein sequence ID" value="MBH0114152.1"/>
    <property type="molecule type" value="Genomic_DNA"/>
</dbReference>
<proteinExistence type="predicted"/>
<accession>A0A931HE49</accession>
<reference evidence="4" key="1">
    <citation type="submission" date="2020-11" db="EMBL/GenBank/DDBJ databases">
        <title>Novosphingobium aureum sp. nov., a marine bacterium isolated from sediment of a salt flat.</title>
        <authorList>
            <person name="Yoo Y."/>
            <person name="Kim J.-J."/>
        </authorList>
    </citation>
    <scope>NUCLEOTIDE SEQUENCE</scope>
    <source>
        <strain evidence="4">YJ-S2-02</strain>
    </source>
</reference>
<dbReference type="InterPro" id="IPR025194">
    <property type="entry name" value="RodZ-like_C"/>
</dbReference>
<organism evidence="4 5">
    <name type="scientific">Novosphingobium aureum</name>
    <dbReference type="NCBI Taxonomy" id="2792964"/>
    <lineage>
        <taxon>Bacteria</taxon>
        <taxon>Pseudomonadati</taxon>
        <taxon>Pseudomonadota</taxon>
        <taxon>Alphaproteobacteria</taxon>
        <taxon>Sphingomonadales</taxon>
        <taxon>Sphingomonadaceae</taxon>
        <taxon>Novosphingobium</taxon>
    </lineage>
</organism>
<dbReference type="Pfam" id="PF13413">
    <property type="entry name" value="HTH_25"/>
    <property type="match status" value="1"/>
</dbReference>
<dbReference type="AlphaFoldDB" id="A0A931HE49"/>
<keyword evidence="5" id="KW-1185">Reference proteome</keyword>
<feature type="compositionally biased region" description="Low complexity" evidence="1">
    <location>
        <begin position="274"/>
        <end position="283"/>
    </location>
</feature>
<dbReference type="PANTHER" id="PTHR34475">
    <property type="match status" value="1"/>
</dbReference>
<feature type="region of interest" description="Disordered" evidence="1">
    <location>
        <begin position="151"/>
        <end position="175"/>
    </location>
</feature>
<feature type="transmembrane region" description="Helical" evidence="2">
    <location>
        <begin position="115"/>
        <end position="134"/>
    </location>
</feature>
<gene>
    <name evidence="4" type="ORF">I5E68_14500</name>
</gene>
<evidence type="ECO:0000256" key="2">
    <source>
        <dbReference type="SAM" id="Phobius"/>
    </source>
</evidence>
<dbReference type="RefSeq" id="WP_197165229.1">
    <property type="nucleotide sequence ID" value="NZ_JADZGI010000002.1"/>
</dbReference>
<sequence>MENVENQEQGLHPATAGQTLLAARKSAGLSRADIATRTKVAERHIIAIEEDRFEDLAARTYAVGFSRAYARALGLDEKHIAELVRVQLNEHGAERPAPQPSFEPGDPARVPSLRLAWVATGAIVLAIGLIVYFWSNFFSPEGELPSLLADDEASEAAPSAQPTTQVAQPSSVPTGPVVLTSGAERIWLKVTDAQGNQLFQKELAQGETYTVPNDGAGAQLRTARPDALKITVGGREIPQISDKPETVSGVSLAGADLLARAGVAAPAGQAAPAAGSSAQSAAPTPTPSPKPTSASLATPLVQPGVSEAPAPRTGVSVAPTARATRQAPATSPSAGASPRASASARSTPATAPTRSAAPATQGAPATPAPTPDAQAPDTQD</sequence>
<dbReference type="Gene3D" id="1.10.260.40">
    <property type="entry name" value="lambda repressor-like DNA-binding domains"/>
    <property type="match status" value="1"/>
</dbReference>
<feature type="domain" description="Cytoskeleton protein RodZ-like C-terminal" evidence="3">
    <location>
        <begin position="184"/>
        <end position="247"/>
    </location>
</feature>
<dbReference type="InterPro" id="IPR010982">
    <property type="entry name" value="Lambda_DNA-bd_dom_sf"/>
</dbReference>
<comment type="caution">
    <text evidence="4">The sequence shown here is derived from an EMBL/GenBank/DDBJ whole genome shotgun (WGS) entry which is preliminary data.</text>
</comment>
<keyword evidence="2" id="KW-0472">Membrane</keyword>
<dbReference type="InterPro" id="IPR050400">
    <property type="entry name" value="Bact_Cytoskel_RodZ"/>
</dbReference>
<dbReference type="Pfam" id="PF13464">
    <property type="entry name" value="RodZ_C"/>
    <property type="match status" value="1"/>
</dbReference>